<dbReference type="Pfam" id="PF04328">
    <property type="entry name" value="Sel_put"/>
    <property type="match status" value="1"/>
</dbReference>
<protein>
    <submittedName>
        <fullName evidence="1">YbdD/YjiX family protein</fullName>
    </submittedName>
</protein>
<organism evidence="1 2">
    <name type="scientific">Yersinia massiliensis</name>
    <dbReference type="NCBI Taxonomy" id="419257"/>
    <lineage>
        <taxon>Bacteria</taxon>
        <taxon>Pseudomonadati</taxon>
        <taxon>Pseudomonadota</taxon>
        <taxon>Gammaproteobacteria</taxon>
        <taxon>Enterobacterales</taxon>
        <taxon>Yersiniaceae</taxon>
        <taxon>Yersinia</taxon>
    </lineage>
</organism>
<sequence length="114" mass="13214">MKLKSYSVRRLSVANVGLPFRPQQTTAPRIITRCIPLVPVVAHPTHFWGWVRLIAQRMAQSFRLMVGVQDYGNYVNHMRRHHPETPPMSERDFHRYCLDARFPSKAGKLGKCPC</sequence>
<dbReference type="PANTHER" id="PTHR38453:SF1">
    <property type="entry name" value="CYTOPLASMIC PROTEIN"/>
    <property type="match status" value="1"/>
</dbReference>
<comment type="caution">
    <text evidence="1">The sequence shown here is derived from an EMBL/GenBank/DDBJ whole genome shotgun (WGS) entry which is preliminary data.</text>
</comment>
<dbReference type="EMBL" id="JAASAN010000002">
    <property type="protein sequence ID" value="NIL25923.1"/>
    <property type="molecule type" value="Genomic_DNA"/>
</dbReference>
<gene>
    <name evidence="1" type="ORF">HB980_05075</name>
</gene>
<dbReference type="AlphaFoldDB" id="A0AA90XWW7"/>
<proteinExistence type="predicted"/>
<dbReference type="InterPro" id="IPR007423">
    <property type="entry name" value="Sel_put"/>
</dbReference>
<evidence type="ECO:0000313" key="2">
    <source>
        <dbReference type="Proteomes" id="UP000698240"/>
    </source>
</evidence>
<dbReference type="Proteomes" id="UP000698240">
    <property type="component" value="Unassembled WGS sequence"/>
</dbReference>
<accession>A0AA90XWW7</accession>
<dbReference type="PANTHER" id="PTHR38453">
    <property type="entry name" value="CYTOPLASMIC PROTEIN-RELATED"/>
    <property type="match status" value="1"/>
</dbReference>
<name>A0AA90XWW7_9GAMM</name>
<evidence type="ECO:0000313" key="1">
    <source>
        <dbReference type="EMBL" id="NIL25923.1"/>
    </source>
</evidence>
<reference evidence="1" key="1">
    <citation type="submission" date="2020-03" db="EMBL/GenBank/DDBJ databases">
        <authorList>
            <person name="Kislichkina A."/>
            <person name="Dentovskaya S."/>
            <person name="Shaikhutdinov R."/>
            <person name="Ivanov S."/>
            <person name="Sizova A."/>
            <person name="Solomentsev V."/>
            <person name="Bogun A."/>
        </authorList>
    </citation>
    <scope>NUCLEOTIDE SEQUENCE</scope>
    <source>
        <strain evidence="1">SCPM-O-B-8025</strain>
    </source>
</reference>